<dbReference type="Proteomes" id="UP000284543">
    <property type="component" value="Unassembled WGS sequence"/>
</dbReference>
<feature type="transmembrane region" description="Helical" evidence="2">
    <location>
        <begin position="6"/>
        <end position="26"/>
    </location>
</feature>
<organism evidence="3 4">
    <name type="scientific">Enterocloster bolteae</name>
    <dbReference type="NCBI Taxonomy" id="208479"/>
    <lineage>
        <taxon>Bacteria</taxon>
        <taxon>Bacillati</taxon>
        <taxon>Bacillota</taxon>
        <taxon>Clostridia</taxon>
        <taxon>Lachnospirales</taxon>
        <taxon>Lachnospiraceae</taxon>
        <taxon>Enterocloster</taxon>
    </lineage>
</organism>
<evidence type="ECO:0000256" key="1">
    <source>
        <dbReference type="SAM" id="MobiDB-lite"/>
    </source>
</evidence>
<keyword evidence="2" id="KW-0812">Transmembrane</keyword>
<proteinExistence type="predicted"/>
<comment type="caution">
    <text evidence="3">The sequence shown here is derived from an EMBL/GenBank/DDBJ whole genome shotgun (WGS) entry which is preliminary data.</text>
</comment>
<protein>
    <submittedName>
        <fullName evidence="3">Uncharacterized protein</fullName>
    </submittedName>
</protein>
<feature type="compositionally biased region" description="Basic and acidic residues" evidence="1">
    <location>
        <begin position="46"/>
        <end position="59"/>
    </location>
</feature>
<name>A0A412Z3B0_9FIRM</name>
<dbReference type="AlphaFoldDB" id="A0A412Z3B0"/>
<feature type="region of interest" description="Disordered" evidence="1">
    <location>
        <begin position="46"/>
        <end position="65"/>
    </location>
</feature>
<accession>A0A412Z3B0</accession>
<evidence type="ECO:0000313" key="3">
    <source>
        <dbReference type="EMBL" id="RGV74411.1"/>
    </source>
</evidence>
<evidence type="ECO:0000313" key="4">
    <source>
        <dbReference type="Proteomes" id="UP000284543"/>
    </source>
</evidence>
<reference evidence="3 4" key="1">
    <citation type="submission" date="2018-08" db="EMBL/GenBank/DDBJ databases">
        <title>A genome reference for cultivated species of the human gut microbiota.</title>
        <authorList>
            <person name="Zou Y."/>
            <person name="Xue W."/>
            <person name="Luo G."/>
        </authorList>
    </citation>
    <scope>NUCLEOTIDE SEQUENCE [LARGE SCALE GENOMIC DNA]</scope>
    <source>
        <strain evidence="3 4">AF14-18</strain>
    </source>
</reference>
<sequence length="65" mass="7201">MGGTPFSYVLAALGAPGMGCGFTHILHKLYHIMISPDVNFMYTPNCRKDNKKHDNKRYDSGGNVL</sequence>
<evidence type="ECO:0000256" key="2">
    <source>
        <dbReference type="SAM" id="Phobius"/>
    </source>
</evidence>
<dbReference type="EMBL" id="QRZM01000007">
    <property type="protein sequence ID" value="RGV74411.1"/>
    <property type="molecule type" value="Genomic_DNA"/>
</dbReference>
<gene>
    <name evidence="3" type="ORF">DWW02_17255</name>
</gene>
<keyword evidence="2" id="KW-0472">Membrane</keyword>
<keyword evidence="2" id="KW-1133">Transmembrane helix</keyword>